<evidence type="ECO:0000259" key="2">
    <source>
        <dbReference type="PROSITE" id="PS50222"/>
    </source>
</evidence>
<dbReference type="SMART" id="SM00028">
    <property type="entry name" value="TPR"/>
    <property type="match status" value="4"/>
</dbReference>
<dbReference type="Proteomes" id="UP001050975">
    <property type="component" value="Unassembled WGS sequence"/>
</dbReference>
<dbReference type="PROSITE" id="PS50293">
    <property type="entry name" value="TPR_REGION"/>
    <property type="match status" value="2"/>
</dbReference>
<dbReference type="Pfam" id="PF13181">
    <property type="entry name" value="TPR_8"/>
    <property type="match status" value="1"/>
</dbReference>
<keyword evidence="1" id="KW-0802">TPR repeat</keyword>
<proteinExistence type="predicted"/>
<gene>
    <name evidence="3" type="ORF">MiSe_29750</name>
</gene>
<dbReference type="Gene3D" id="1.25.40.10">
    <property type="entry name" value="Tetratricopeptide repeat domain"/>
    <property type="match status" value="1"/>
</dbReference>
<dbReference type="NCBIfam" id="NF047832">
    <property type="entry name" value="caspase_w_EACC1"/>
    <property type="match status" value="1"/>
</dbReference>
<evidence type="ECO:0000256" key="1">
    <source>
        <dbReference type="PROSITE-ProRule" id="PRU00339"/>
    </source>
</evidence>
<feature type="repeat" description="TPR" evidence="1">
    <location>
        <begin position="412"/>
        <end position="445"/>
    </location>
</feature>
<dbReference type="EMBL" id="BLAY01000041">
    <property type="protein sequence ID" value="GET38221.1"/>
    <property type="molecule type" value="Genomic_DNA"/>
</dbReference>
<dbReference type="PROSITE" id="PS00018">
    <property type="entry name" value="EF_HAND_1"/>
    <property type="match status" value="1"/>
</dbReference>
<dbReference type="PANTHER" id="PTHR44523">
    <property type="entry name" value="TETRATRICOPEPTIDE REPEAT PROTEIN 13"/>
    <property type="match status" value="1"/>
</dbReference>
<dbReference type="Pfam" id="PF00656">
    <property type="entry name" value="Peptidase_C14"/>
    <property type="match status" value="1"/>
</dbReference>
<comment type="caution">
    <text evidence="3">The sequence shown here is derived from an EMBL/GenBank/DDBJ whole genome shotgun (WGS) entry which is preliminary data.</text>
</comment>
<dbReference type="SUPFAM" id="SSF52129">
    <property type="entry name" value="Caspase-like"/>
    <property type="match status" value="1"/>
</dbReference>
<dbReference type="InterPro" id="IPR018247">
    <property type="entry name" value="EF_Hand_1_Ca_BS"/>
</dbReference>
<feature type="repeat" description="TPR" evidence="1">
    <location>
        <begin position="446"/>
        <end position="479"/>
    </location>
</feature>
<dbReference type="GO" id="GO:0004197">
    <property type="term" value="F:cysteine-type endopeptidase activity"/>
    <property type="evidence" value="ECO:0007669"/>
    <property type="project" value="InterPro"/>
</dbReference>
<dbReference type="InterPro" id="IPR019734">
    <property type="entry name" value="TPR_rpt"/>
</dbReference>
<keyword evidence="3" id="KW-0675">Receptor</keyword>
<dbReference type="InterPro" id="IPR011990">
    <property type="entry name" value="TPR-like_helical_dom_sf"/>
</dbReference>
<dbReference type="SUPFAM" id="SSF48452">
    <property type="entry name" value="TPR-like"/>
    <property type="match status" value="1"/>
</dbReference>
<keyword evidence="4" id="KW-1185">Reference proteome</keyword>
<accession>A0AAV3XA59</accession>
<name>A0AAV3XA59_9CYAN</name>
<dbReference type="GO" id="GO:0006508">
    <property type="term" value="P:proteolysis"/>
    <property type="evidence" value="ECO:0007669"/>
    <property type="project" value="InterPro"/>
</dbReference>
<dbReference type="GO" id="GO:0005509">
    <property type="term" value="F:calcium ion binding"/>
    <property type="evidence" value="ECO:0007669"/>
    <property type="project" value="InterPro"/>
</dbReference>
<dbReference type="PANTHER" id="PTHR44523:SF1">
    <property type="entry name" value="TETRATRICOPEPTIDE REPEAT PROTEIN 13"/>
    <property type="match status" value="1"/>
</dbReference>
<reference evidence="3" key="1">
    <citation type="submission" date="2019-10" db="EMBL/GenBank/DDBJ databases">
        <title>Draft genome sequece of Microseira wollei NIES-4236.</title>
        <authorList>
            <person name="Yamaguchi H."/>
            <person name="Suzuki S."/>
            <person name="Kawachi M."/>
        </authorList>
    </citation>
    <scope>NUCLEOTIDE SEQUENCE</scope>
    <source>
        <strain evidence="3">NIES-4236</strain>
    </source>
</reference>
<sequence length="568" mass="63434">MNKVALLIGVSEYGSGLNPLPGAAKDVEAMQRILQHPEMGCFTSVKQLINPERQAMEEAIETLFSGCQKDDLALLFFTGHGVKDESGKLYFATRTTRKNIQGELIKATAVAASFVQDVMSDSRSKRQVVILDCCFSGAFAEGWSAKDDGSVNLQAQLGGEGRAVLTSSTSTQYSFEQKELDLSTYTHYLVEGIETGAADLDNDGAISIDELHEYAKKKVKEAAPAMKPEIYAVKEGFRILLANAPRGDSKLRYRKEVENFAFRGEISHVGRSTLDELRNNLGLLPEDAAAIEAEVLKPYQEYKRKLQTYEEVFVKAIQNGYPLSSLARDELKHFQRVLGLREEDIAPIEKQHKPVRFKLSEVVSKKVSALRNPRAIAGTGTLAVVLLTTYFLVIPQLPVFTCRVFESPPTCTEKFYKLGLEKSKKRDFKGAIEDFERALGFNPIHAKTYHSRGRAYFNLGDHPRAIADYETAIKINPNDYETYQFLGNVSAKLSKYTQAIEYYKKAIQLDSREIKDAYVYDDLGEAYSKLGDKQGAIAAYQTAAELYQKKGYTQQYQAALDKIAKLQG</sequence>
<protein>
    <submittedName>
        <fullName evidence="3">Extracellular ligand-binding receptor</fullName>
    </submittedName>
</protein>
<feature type="domain" description="EF-hand" evidence="2">
    <location>
        <begin position="199"/>
        <end position="221"/>
    </location>
</feature>
<dbReference type="AlphaFoldDB" id="A0AAV3XA59"/>
<dbReference type="Gene3D" id="3.40.50.1460">
    <property type="match status" value="1"/>
</dbReference>
<dbReference type="InterPro" id="IPR002048">
    <property type="entry name" value="EF_hand_dom"/>
</dbReference>
<feature type="repeat" description="TPR" evidence="1">
    <location>
        <begin position="517"/>
        <end position="550"/>
    </location>
</feature>
<dbReference type="PROSITE" id="PS50005">
    <property type="entry name" value="TPR"/>
    <property type="match status" value="4"/>
</dbReference>
<dbReference type="Pfam" id="PF13424">
    <property type="entry name" value="TPR_12"/>
    <property type="match status" value="1"/>
</dbReference>
<dbReference type="InterPro" id="IPR029030">
    <property type="entry name" value="Caspase-like_dom_sf"/>
</dbReference>
<dbReference type="PROSITE" id="PS50222">
    <property type="entry name" value="EF_HAND_2"/>
    <property type="match status" value="1"/>
</dbReference>
<feature type="repeat" description="TPR" evidence="1">
    <location>
        <begin position="480"/>
        <end position="513"/>
    </location>
</feature>
<dbReference type="Pfam" id="PF00515">
    <property type="entry name" value="TPR_1"/>
    <property type="match status" value="1"/>
</dbReference>
<organism evidence="3 4">
    <name type="scientific">Microseira wollei NIES-4236</name>
    <dbReference type="NCBI Taxonomy" id="2530354"/>
    <lineage>
        <taxon>Bacteria</taxon>
        <taxon>Bacillati</taxon>
        <taxon>Cyanobacteriota</taxon>
        <taxon>Cyanophyceae</taxon>
        <taxon>Oscillatoriophycideae</taxon>
        <taxon>Aerosakkonematales</taxon>
        <taxon>Aerosakkonemataceae</taxon>
        <taxon>Microseira</taxon>
    </lineage>
</organism>
<dbReference type="InterPro" id="IPR011600">
    <property type="entry name" value="Pept_C14_caspase"/>
</dbReference>
<dbReference type="RefSeq" id="WP_226581063.1">
    <property type="nucleotide sequence ID" value="NZ_BLAY01000041.1"/>
</dbReference>
<evidence type="ECO:0000313" key="3">
    <source>
        <dbReference type="EMBL" id="GET38221.1"/>
    </source>
</evidence>
<evidence type="ECO:0000313" key="4">
    <source>
        <dbReference type="Proteomes" id="UP001050975"/>
    </source>
</evidence>